<organism evidence="2 3">
    <name type="scientific">Xyrichtys novacula</name>
    <name type="common">Pearly razorfish</name>
    <name type="synonym">Hemipteronotus novacula</name>
    <dbReference type="NCBI Taxonomy" id="13765"/>
    <lineage>
        <taxon>Eukaryota</taxon>
        <taxon>Metazoa</taxon>
        <taxon>Chordata</taxon>
        <taxon>Craniata</taxon>
        <taxon>Vertebrata</taxon>
        <taxon>Euteleostomi</taxon>
        <taxon>Actinopterygii</taxon>
        <taxon>Neopterygii</taxon>
        <taxon>Teleostei</taxon>
        <taxon>Neoteleostei</taxon>
        <taxon>Acanthomorphata</taxon>
        <taxon>Eupercaria</taxon>
        <taxon>Labriformes</taxon>
        <taxon>Labridae</taxon>
        <taxon>Xyrichtys</taxon>
    </lineage>
</organism>
<feature type="region of interest" description="Disordered" evidence="1">
    <location>
        <begin position="43"/>
        <end position="82"/>
    </location>
</feature>
<reference evidence="2" key="1">
    <citation type="submission" date="2023-08" db="EMBL/GenBank/DDBJ databases">
        <authorList>
            <person name="Alioto T."/>
            <person name="Alioto T."/>
            <person name="Gomez Garrido J."/>
        </authorList>
    </citation>
    <scope>NUCLEOTIDE SEQUENCE</scope>
</reference>
<gene>
    <name evidence="2" type="ORF">XNOV1_A001519</name>
</gene>
<feature type="compositionally biased region" description="Polar residues" evidence="1">
    <location>
        <begin position="72"/>
        <end position="81"/>
    </location>
</feature>
<protein>
    <submittedName>
        <fullName evidence="2">Uncharacterized protein</fullName>
    </submittedName>
</protein>
<evidence type="ECO:0000313" key="2">
    <source>
        <dbReference type="EMBL" id="CAJ1068161.1"/>
    </source>
</evidence>
<evidence type="ECO:0000313" key="3">
    <source>
        <dbReference type="Proteomes" id="UP001178508"/>
    </source>
</evidence>
<feature type="compositionally biased region" description="Polar residues" evidence="1">
    <location>
        <begin position="53"/>
        <end position="62"/>
    </location>
</feature>
<keyword evidence="3" id="KW-1185">Reference proteome</keyword>
<dbReference type="AlphaFoldDB" id="A0AAV1G5I3"/>
<feature type="compositionally biased region" description="Basic and acidic residues" evidence="1">
    <location>
        <begin position="104"/>
        <end position="113"/>
    </location>
</feature>
<accession>A0AAV1G5I3</accession>
<feature type="region of interest" description="Disordered" evidence="1">
    <location>
        <begin position="97"/>
        <end position="130"/>
    </location>
</feature>
<proteinExistence type="predicted"/>
<dbReference type="EMBL" id="OY660875">
    <property type="protein sequence ID" value="CAJ1068161.1"/>
    <property type="molecule type" value="Genomic_DNA"/>
</dbReference>
<dbReference type="Proteomes" id="UP001178508">
    <property type="component" value="Chromosome 12"/>
</dbReference>
<sequence length="130" mass="14596">MEFSDESKSSILPKGHKPCLWTTHGGIWDFRRHLTSAHVQTGTMTSRLVPKPSNFSLLSFQPNDKRDPASSDEVSTSQPTTEAVKLSALMKAICSNQMSSYQSESREGEENNKEKKRPQRSRQGLQMVKA</sequence>
<name>A0AAV1G5I3_XYRNO</name>
<evidence type="ECO:0000256" key="1">
    <source>
        <dbReference type="SAM" id="MobiDB-lite"/>
    </source>
</evidence>